<dbReference type="Proteomes" id="UP001059844">
    <property type="component" value="Chromosome"/>
</dbReference>
<evidence type="ECO:0000313" key="1">
    <source>
        <dbReference type="EMBL" id="UUC45191.1"/>
    </source>
</evidence>
<protein>
    <submittedName>
        <fullName evidence="1">Uncharacterized protein</fullName>
    </submittedName>
</protein>
<gene>
    <name evidence="1" type="ORF">NOX80_16390</name>
</gene>
<accession>A0ABY5ISB7</accession>
<keyword evidence="2" id="KW-1185">Reference proteome</keyword>
<organism evidence="1 2">
    <name type="scientific">Flavobacterium cerinum</name>
    <dbReference type="NCBI Taxonomy" id="2502784"/>
    <lineage>
        <taxon>Bacteria</taxon>
        <taxon>Pseudomonadati</taxon>
        <taxon>Bacteroidota</taxon>
        <taxon>Flavobacteriia</taxon>
        <taxon>Flavobacteriales</taxon>
        <taxon>Flavobacteriaceae</taxon>
        <taxon>Flavobacterium</taxon>
    </lineage>
</organism>
<dbReference type="RefSeq" id="WP_256550883.1">
    <property type="nucleotide sequence ID" value="NZ_CP101751.1"/>
</dbReference>
<proteinExistence type="predicted"/>
<evidence type="ECO:0000313" key="2">
    <source>
        <dbReference type="Proteomes" id="UP001059844"/>
    </source>
</evidence>
<reference evidence="1" key="1">
    <citation type="submission" date="2022-07" db="EMBL/GenBank/DDBJ databases">
        <title>Isolation, identification, and degradation of a PFOSA degrading strain from sewage treatment plant.</title>
        <authorList>
            <person name="Zhang L."/>
            <person name="Huo Y."/>
        </authorList>
    </citation>
    <scope>NUCLEOTIDE SEQUENCE</scope>
    <source>
        <strain evidence="1">C1</strain>
    </source>
</reference>
<dbReference type="EMBL" id="CP101751">
    <property type="protein sequence ID" value="UUC45191.1"/>
    <property type="molecule type" value="Genomic_DNA"/>
</dbReference>
<name>A0ABY5ISB7_9FLAO</name>
<sequence length="105" mass="12225">MKKNILFFTLGASLSFIVAFTTYNRNKQAEVNEYEGKLIFSDCEPTNQRYTIVDTEKTSAIYNVSYFYQKKRIVSNALKNGKDFDAIIFKDDDNKNLKGILIKFR</sequence>